<protein>
    <recommendedName>
        <fullName evidence="3">Condensation domain-containing protein</fullName>
    </recommendedName>
</protein>
<accession>A0A8H6T2S3</accession>
<organism evidence="1 2">
    <name type="scientific">Mycena indigotica</name>
    <dbReference type="NCBI Taxonomy" id="2126181"/>
    <lineage>
        <taxon>Eukaryota</taxon>
        <taxon>Fungi</taxon>
        <taxon>Dikarya</taxon>
        <taxon>Basidiomycota</taxon>
        <taxon>Agaricomycotina</taxon>
        <taxon>Agaricomycetes</taxon>
        <taxon>Agaricomycetidae</taxon>
        <taxon>Agaricales</taxon>
        <taxon>Marasmiineae</taxon>
        <taxon>Mycenaceae</taxon>
        <taxon>Mycena</taxon>
    </lineage>
</organism>
<evidence type="ECO:0000313" key="1">
    <source>
        <dbReference type="EMBL" id="KAF7309981.1"/>
    </source>
</evidence>
<comment type="caution">
    <text evidence="1">The sequence shown here is derived from an EMBL/GenBank/DDBJ whole genome shotgun (WGS) entry which is preliminary data.</text>
</comment>
<reference evidence="1" key="1">
    <citation type="submission" date="2020-05" db="EMBL/GenBank/DDBJ databases">
        <title>Mycena genomes resolve the evolution of fungal bioluminescence.</title>
        <authorList>
            <person name="Tsai I.J."/>
        </authorList>
    </citation>
    <scope>NUCLEOTIDE SEQUENCE</scope>
    <source>
        <strain evidence="1">171206Taipei</strain>
    </source>
</reference>
<keyword evidence="2" id="KW-1185">Reference proteome</keyword>
<dbReference type="AlphaFoldDB" id="A0A8H6T2S3"/>
<name>A0A8H6T2S3_9AGAR</name>
<dbReference type="InterPro" id="IPR052058">
    <property type="entry name" value="Alcohol_O-acetyltransferase"/>
</dbReference>
<dbReference type="GeneID" id="59343062"/>
<dbReference type="InterPro" id="IPR023213">
    <property type="entry name" value="CAT-like_dom_sf"/>
</dbReference>
<evidence type="ECO:0000313" key="2">
    <source>
        <dbReference type="Proteomes" id="UP000636479"/>
    </source>
</evidence>
<dbReference type="RefSeq" id="XP_037223431.1">
    <property type="nucleotide sequence ID" value="XM_037360546.1"/>
</dbReference>
<gene>
    <name evidence="1" type="ORF">MIND_00370900</name>
</gene>
<dbReference type="PANTHER" id="PTHR28037">
    <property type="entry name" value="ALCOHOL O-ACETYLTRANSFERASE 1-RELATED"/>
    <property type="match status" value="1"/>
</dbReference>
<sequence>MTLSWTALNRPDGTWTELGSAPNRVYQRSLGLTESAFYWDGEAAGTADVVERSSIRNIQADEDRFREIWKAVKTQFPLVGARVEELDPLQFVIEETRLRTIAGKQEFHYIANADATSTMAALDEALNGRPRRLDCSTLVGVTVLHRTDLDDGSYDIITVGAHLILDGIASFNLARTIGRLASSWPSLHTTIDLPKRLEMLPSVESLHTNLQLSLPRQRWRRAIAGVIFGRRASMLRFGHTLPRKWSAQSPRAPAHSSVVRAKLAPETTPKALAACRLHGVTFGNALYTLGQVAMSRVLHRRVKRGELPLEEWDSRLKSPMHTGGPVNLRQFVVPEWHQAGGTTEINLCIGFFVMSLPFLPHAPLADKSDPKSFVTDATLSPSFPSLLSRERFWYRTNLARQRALATYRHPLFSELLSANTPARIARGRVFAEAWRKLQAGEEVEPLPELAADAMVFTHIAASMGVMDTDSSSDLHLRCRPGELYVGAKTIQGVTELWVFYDRNTYQEEVVHEWLDEICQGLAHYLVGVDS</sequence>
<dbReference type="Gene3D" id="3.30.559.10">
    <property type="entry name" value="Chloramphenicol acetyltransferase-like domain"/>
    <property type="match status" value="1"/>
</dbReference>
<proteinExistence type="predicted"/>
<dbReference type="EMBL" id="JACAZF010000003">
    <property type="protein sequence ID" value="KAF7309981.1"/>
    <property type="molecule type" value="Genomic_DNA"/>
</dbReference>
<evidence type="ECO:0008006" key="3">
    <source>
        <dbReference type="Google" id="ProtNLM"/>
    </source>
</evidence>
<dbReference type="OrthoDB" id="3264185at2759"/>
<dbReference type="Proteomes" id="UP000636479">
    <property type="component" value="Unassembled WGS sequence"/>
</dbReference>
<dbReference type="PANTHER" id="PTHR28037:SF1">
    <property type="entry name" value="ALCOHOL O-ACETYLTRANSFERASE 1-RELATED"/>
    <property type="match status" value="1"/>
</dbReference>